<dbReference type="AlphaFoldDB" id="A0A7T0H000"/>
<dbReference type="EMBL" id="CP061801">
    <property type="protein sequence ID" value="QPJ99634.1"/>
    <property type="molecule type" value="Genomic_DNA"/>
</dbReference>
<evidence type="ECO:0000313" key="1">
    <source>
        <dbReference type="EMBL" id="QPJ99634.1"/>
    </source>
</evidence>
<organism evidence="1">
    <name type="scientific">Enterobacter mori</name>
    <dbReference type="NCBI Taxonomy" id="539813"/>
    <lineage>
        <taxon>Bacteria</taxon>
        <taxon>Pseudomonadati</taxon>
        <taxon>Pseudomonadota</taxon>
        <taxon>Gammaproteobacteria</taxon>
        <taxon>Enterobacterales</taxon>
        <taxon>Enterobacteriaceae</taxon>
        <taxon>Enterobacter</taxon>
    </lineage>
</organism>
<accession>A0A7T0H000</accession>
<sequence length="52" mass="6368">MATFSKELNYLSAYFKQTKKAEHILFRWLYLSPEARIERLRELMMPMSNVKR</sequence>
<proteinExistence type="predicted"/>
<protein>
    <submittedName>
        <fullName evidence="1">Uncharacterized protein</fullName>
    </submittedName>
</protein>
<reference evidence="1" key="1">
    <citation type="submission" date="2020-09" db="EMBL/GenBank/DDBJ databases">
        <title>First Report of a novel Colistin-Resistant species of Enterobacter cloacae complex Producing MCR-5 isolated from hospital sewage water.</title>
        <authorList>
            <person name="Zhou K."/>
        </authorList>
    </citation>
    <scope>NUCLEOTIDE SEQUENCE [LARGE SCALE GENOMIC DNA]</scope>
    <source>
        <strain evidence="1">HSW1412</strain>
    </source>
</reference>
<name>A0A7T0H000_9ENTR</name>
<gene>
    <name evidence="1" type="ORF">IDM36_17290</name>
</gene>